<dbReference type="InterPro" id="IPR025943">
    <property type="entry name" value="Sigma_54_int_dom_ATP-bd_2"/>
</dbReference>
<dbReference type="InterPro" id="IPR036390">
    <property type="entry name" value="WH_DNA-bd_sf"/>
</dbReference>
<dbReference type="Proteomes" id="UP000182818">
    <property type="component" value="Unassembled WGS sequence"/>
</dbReference>
<organism evidence="9 10">
    <name type="scientific">Pediococcus ethanolidurans</name>
    <dbReference type="NCBI Taxonomy" id="319653"/>
    <lineage>
        <taxon>Bacteria</taxon>
        <taxon>Bacillati</taxon>
        <taxon>Bacillota</taxon>
        <taxon>Bacilli</taxon>
        <taxon>Lactobacillales</taxon>
        <taxon>Lactobacillaceae</taxon>
        <taxon>Pediococcus</taxon>
    </lineage>
</organism>
<dbReference type="InterPro" id="IPR011608">
    <property type="entry name" value="PRD"/>
</dbReference>
<comment type="caution">
    <text evidence="9">The sequence shown here is derived from an EMBL/GenBank/DDBJ whole genome shotgun (WGS) entry which is preliminary data.</text>
</comment>
<evidence type="ECO:0000259" key="6">
    <source>
        <dbReference type="PROSITE" id="PS50045"/>
    </source>
</evidence>
<feature type="domain" description="Sigma-54 factor interaction" evidence="6">
    <location>
        <begin position="81"/>
        <end position="315"/>
    </location>
</feature>
<dbReference type="EMBL" id="FOGK01000001">
    <property type="protein sequence ID" value="SER02046.1"/>
    <property type="molecule type" value="Genomic_DNA"/>
</dbReference>
<dbReference type="CDD" id="cd00009">
    <property type="entry name" value="AAA"/>
    <property type="match status" value="1"/>
</dbReference>
<dbReference type="SMART" id="SM00382">
    <property type="entry name" value="AAA"/>
    <property type="match status" value="1"/>
</dbReference>
<dbReference type="Pfam" id="PF00874">
    <property type="entry name" value="PRD"/>
    <property type="match status" value="1"/>
</dbReference>
<evidence type="ECO:0000259" key="8">
    <source>
        <dbReference type="PROSITE" id="PS51372"/>
    </source>
</evidence>
<keyword evidence="10" id="KW-1185">Reference proteome</keyword>
<dbReference type="InterPro" id="IPR036634">
    <property type="entry name" value="PRD_sf"/>
</dbReference>
<dbReference type="PANTHER" id="PTHR32071:SF38">
    <property type="entry name" value="PSP OPERON TRANSCRIPTIONAL ACTIVATOR"/>
    <property type="match status" value="1"/>
</dbReference>
<dbReference type="PROSITE" id="PS51096">
    <property type="entry name" value="PTS_EIIA_TYPE_4"/>
    <property type="match status" value="1"/>
</dbReference>
<accession>A0A1H9KS99</accession>
<dbReference type="Pfam" id="PF00158">
    <property type="entry name" value="Sigma54_activat"/>
    <property type="match status" value="1"/>
</dbReference>
<feature type="domain" description="PTS EIIA type-4" evidence="7">
    <location>
        <begin position="490"/>
        <end position="619"/>
    </location>
</feature>
<protein>
    <recommendedName>
        <fullName evidence="1">DNA translocase FtsK</fullName>
    </recommendedName>
</protein>
<dbReference type="GeneID" id="76042580"/>
<dbReference type="Gene3D" id="3.40.50.300">
    <property type="entry name" value="P-loop containing nucleotide triphosphate hydrolases"/>
    <property type="match status" value="1"/>
</dbReference>
<keyword evidence="4" id="KW-0067">ATP-binding</keyword>
<evidence type="ECO:0000256" key="2">
    <source>
        <dbReference type="ARBA" id="ARBA00022679"/>
    </source>
</evidence>
<dbReference type="SUPFAM" id="SSF52540">
    <property type="entry name" value="P-loop containing nucleoside triphosphate hydrolases"/>
    <property type="match status" value="1"/>
</dbReference>
<reference evidence="9 10" key="1">
    <citation type="submission" date="2016-10" db="EMBL/GenBank/DDBJ databases">
        <authorList>
            <person name="Varghese N."/>
            <person name="Submissions S."/>
        </authorList>
    </citation>
    <scope>NUCLEOTIDE SEQUENCE [LARGE SCALE GENOMIC DNA]</scope>
    <source>
        <strain evidence="9 10">CGMCC 1.3889</strain>
    </source>
</reference>
<proteinExistence type="predicted"/>
<dbReference type="PROSITE" id="PS50045">
    <property type="entry name" value="SIGMA54_INTERACT_4"/>
    <property type="match status" value="1"/>
</dbReference>
<name>A0A1H9KS99_9LACO</name>
<dbReference type="Pfam" id="PF03610">
    <property type="entry name" value="EIIA-man"/>
    <property type="match status" value="1"/>
</dbReference>
<evidence type="ECO:0000313" key="10">
    <source>
        <dbReference type="Proteomes" id="UP000182818"/>
    </source>
</evidence>
<evidence type="ECO:0000256" key="1">
    <source>
        <dbReference type="ARBA" id="ARBA00020887"/>
    </source>
</evidence>
<keyword evidence="2" id="KW-0808">Transferase</keyword>
<dbReference type="PROSITE" id="PS51372">
    <property type="entry name" value="PRD_2"/>
    <property type="match status" value="1"/>
</dbReference>
<dbReference type="RefSeq" id="WP_057804941.1">
    <property type="nucleotide sequence ID" value="NZ_BJYP01000001.1"/>
</dbReference>
<dbReference type="SUPFAM" id="SSF63520">
    <property type="entry name" value="PTS-regulatory domain, PRD"/>
    <property type="match status" value="1"/>
</dbReference>
<dbReference type="GO" id="GO:0003677">
    <property type="term" value="F:DNA binding"/>
    <property type="evidence" value="ECO:0007669"/>
    <property type="project" value="UniProtKB-KW"/>
</dbReference>
<dbReference type="Gene3D" id="3.40.50.510">
    <property type="entry name" value="Phosphotransferase system, mannose-type IIA component"/>
    <property type="match status" value="1"/>
</dbReference>
<dbReference type="SUPFAM" id="SSF53062">
    <property type="entry name" value="PTS system fructose IIA component-like"/>
    <property type="match status" value="1"/>
</dbReference>
<dbReference type="PANTHER" id="PTHR32071">
    <property type="entry name" value="TRANSCRIPTIONAL REGULATORY PROTEIN"/>
    <property type="match status" value="1"/>
</dbReference>
<dbReference type="InterPro" id="IPR036662">
    <property type="entry name" value="PTS_EIIA_man-typ_sf"/>
</dbReference>
<keyword evidence="3" id="KW-0547">Nucleotide-binding</keyword>
<gene>
    <name evidence="9" type="ORF">SAMN04487973_10171</name>
</gene>
<dbReference type="InterPro" id="IPR004701">
    <property type="entry name" value="PTS_EIIA_man-typ"/>
</dbReference>
<sequence>MNIEKRIISKLHETLEKQNKERITTSDFAEATGLSRSVCSNYLNKLFKAELVQKTKNRPVEWYFSEVTGESDNNIDYFDNYIGKYGSQKDILANCIAAVKYPPKGLNILITGPSGTGKSYLAENIYEYTKNTHIISDSAKFLTLNCADYANNPELLSSVLFGYKKGAFTGAVSDYDGFLKNANGGILFLDEVHRLSGENQEKLFQFLDTGNFYPVGENTVLEHSEVRLIFATTENTDNTLLTTFMRRVPVHVRLLKYSERPLIERNELLEYLFLAEARRLNKSISIDEATWKWFLNKDFEGNVGKIKNEIRMMCAISYSQIAQNIKKIEIGPQKTHTIQIDVNANFLNNIELLNSFSFLVDKAIKKSDEIDTARNNLMECVQKNITCDLLDPIIYAETKAILEKNLHQKFGIKIQKYFSVLLAFMTLKNVILDTETLKKWQEILRTKCPRTMHIAKYATKSLQPDNQAAQLSLTIILAIMISDQTDENIGLQILLISHGSQTASSIQAVVNQLGGNYLVDAIDMPIDISINKIVESTLKLITEFQRMTGFILMIDMGSLSQLYNMISGELDSDLLVINNLTTATALDVALKVQSHQDFKEISKYAKENYTIESQYYSGFSQKKNIIISCMSGLGISEKIKDIMEPFMPEKIELNVLEYKDLKELIAGNEENYFANTIFILTTSSLPKKFAIPNLNVYDILDQSGKDFIHRVMNKYLSKKQLYSLDEELLRFFSLEGIAERLMFLNPNIIMNDVETIIFKYENYYEFNLDGKIKLNLYMHIALMIERLMSNRTRLSIDNVPLSAEAKEFYKVTKDIFKPIALKYNVVIDDYEISLLFEIFKLYIKKD</sequence>
<dbReference type="Gene3D" id="1.10.10.10">
    <property type="entry name" value="Winged helix-like DNA-binding domain superfamily/Winged helix DNA-binding domain"/>
    <property type="match status" value="1"/>
</dbReference>
<feature type="domain" description="PRD" evidence="8">
    <location>
        <begin position="744"/>
        <end position="846"/>
    </location>
</feature>
<evidence type="ECO:0000256" key="3">
    <source>
        <dbReference type="ARBA" id="ARBA00022741"/>
    </source>
</evidence>
<evidence type="ECO:0000313" key="9">
    <source>
        <dbReference type="EMBL" id="SER02046.1"/>
    </source>
</evidence>
<evidence type="ECO:0000259" key="7">
    <source>
        <dbReference type="PROSITE" id="PS51096"/>
    </source>
</evidence>
<evidence type="ECO:0000256" key="4">
    <source>
        <dbReference type="ARBA" id="ARBA00022840"/>
    </source>
</evidence>
<dbReference type="PROSITE" id="PS00676">
    <property type="entry name" value="SIGMA54_INTERACT_2"/>
    <property type="match status" value="1"/>
</dbReference>
<evidence type="ECO:0000256" key="5">
    <source>
        <dbReference type="ARBA" id="ARBA00023125"/>
    </source>
</evidence>
<dbReference type="InterPro" id="IPR002078">
    <property type="entry name" value="Sigma_54_int"/>
</dbReference>
<keyword evidence="5 9" id="KW-0238">DNA-binding</keyword>
<dbReference type="InterPro" id="IPR003593">
    <property type="entry name" value="AAA+_ATPase"/>
</dbReference>
<dbReference type="Gene3D" id="1.10.1790.10">
    <property type="entry name" value="PRD domain"/>
    <property type="match status" value="1"/>
</dbReference>
<dbReference type="InterPro" id="IPR027417">
    <property type="entry name" value="P-loop_NTPase"/>
</dbReference>
<dbReference type="SUPFAM" id="SSF46785">
    <property type="entry name" value="Winged helix' DNA-binding domain"/>
    <property type="match status" value="1"/>
</dbReference>
<dbReference type="InterPro" id="IPR036388">
    <property type="entry name" value="WH-like_DNA-bd_sf"/>
</dbReference>